<feature type="chain" id="PRO_5038216855" evidence="5">
    <location>
        <begin position="26"/>
        <end position="254"/>
    </location>
</feature>
<evidence type="ECO:0000256" key="1">
    <source>
        <dbReference type="ARBA" id="ARBA00004196"/>
    </source>
</evidence>
<evidence type="ECO:0000259" key="6">
    <source>
        <dbReference type="SMART" id="SM00062"/>
    </source>
</evidence>
<dbReference type="EMBL" id="FNJM01000002">
    <property type="protein sequence ID" value="SDP11983.1"/>
    <property type="molecule type" value="Genomic_DNA"/>
</dbReference>
<sequence length="254" mass="27906">MKKTKLLKMAMAIVTLGTLLVGCGAKDSSEGTKYLIATDSKYAPFSFEENGNYKGIDVEILAEVAKAAGFEYELKPMDFGAIIPAIKSNQIDAAIAGMGITDERKESLDFSEPYFESGLSMVIKGDNTEINGVEDLNGKTVAVKKGTAGEKWALDNEKNYNLKVKHFEDSPSIFLEVQGRNSDFLLDDYPVIAYKVKVDANNELKIVGDKVTTSNYGFAVNKGKNTELMSKFQAGLKTIKENGKYDEILSKYIK</sequence>
<dbReference type="Pfam" id="PF00497">
    <property type="entry name" value="SBP_bac_3"/>
    <property type="match status" value="1"/>
</dbReference>
<dbReference type="OrthoDB" id="9774451at2"/>
<dbReference type="Gene3D" id="3.40.190.10">
    <property type="entry name" value="Periplasmic binding protein-like II"/>
    <property type="match status" value="2"/>
</dbReference>
<dbReference type="PROSITE" id="PS01039">
    <property type="entry name" value="SBP_BACTERIAL_3"/>
    <property type="match status" value="1"/>
</dbReference>
<feature type="domain" description="Ionotropic glutamate receptor C-terminal" evidence="7">
    <location>
        <begin position="34"/>
        <end position="251"/>
    </location>
</feature>
<reference evidence="8 11" key="2">
    <citation type="submission" date="2020-08" db="EMBL/GenBank/DDBJ databases">
        <title>Clostridia isolated from Swiss meat.</title>
        <authorList>
            <person name="Wambui J."/>
            <person name="Stevens M.J.A."/>
            <person name="Stephan R."/>
        </authorList>
    </citation>
    <scope>NUCLEOTIDE SEQUENCE [LARGE SCALE GENOMIC DNA]</scope>
    <source>
        <strain evidence="8 11">CM001</strain>
    </source>
</reference>
<reference evidence="9 10" key="1">
    <citation type="submission" date="2016-10" db="EMBL/GenBank/DDBJ databases">
        <authorList>
            <person name="de Groot N.N."/>
        </authorList>
    </citation>
    <scope>NUCLEOTIDE SEQUENCE [LARGE SCALE GENOMIC DNA]</scope>
    <source>
        <strain evidence="9 10">DSM 12272</strain>
    </source>
</reference>
<comment type="similarity">
    <text evidence="2 4">Belongs to the bacterial solute-binding protein 3 family.</text>
</comment>
<dbReference type="PROSITE" id="PS51257">
    <property type="entry name" value="PROKAR_LIPOPROTEIN"/>
    <property type="match status" value="1"/>
</dbReference>
<dbReference type="Proteomes" id="UP000198597">
    <property type="component" value="Unassembled WGS sequence"/>
</dbReference>
<dbReference type="RefSeq" id="WP_089966924.1">
    <property type="nucleotide sequence ID" value="NZ_FNJM01000002.1"/>
</dbReference>
<dbReference type="GO" id="GO:0016020">
    <property type="term" value="C:membrane"/>
    <property type="evidence" value="ECO:0007669"/>
    <property type="project" value="InterPro"/>
</dbReference>
<dbReference type="SUPFAM" id="SSF53850">
    <property type="entry name" value="Periplasmic binding protein-like II"/>
    <property type="match status" value="1"/>
</dbReference>
<dbReference type="GO" id="GO:0030313">
    <property type="term" value="C:cell envelope"/>
    <property type="evidence" value="ECO:0007669"/>
    <property type="project" value="UniProtKB-SubCell"/>
</dbReference>
<proteinExistence type="inferred from homology"/>
<evidence type="ECO:0000313" key="9">
    <source>
        <dbReference type="EMBL" id="SDP11983.1"/>
    </source>
</evidence>
<protein>
    <submittedName>
        <fullName evidence="9">Amino acid ABC transporter substrate-binding protein, PAAT family</fullName>
    </submittedName>
    <submittedName>
        <fullName evidence="8">Transporter substrate-binding domain-containing protein</fullName>
    </submittedName>
</protein>
<dbReference type="PANTHER" id="PTHR35936">
    <property type="entry name" value="MEMBRANE-BOUND LYTIC MUREIN TRANSGLYCOSYLASE F"/>
    <property type="match status" value="1"/>
</dbReference>
<dbReference type="InterPro" id="IPR001320">
    <property type="entry name" value="Iontro_rcpt_C"/>
</dbReference>
<feature type="domain" description="Solute-binding protein family 3/N-terminal" evidence="6">
    <location>
        <begin position="33"/>
        <end position="254"/>
    </location>
</feature>
<comment type="subcellular location">
    <subcellularLocation>
        <location evidence="1">Cell envelope</location>
    </subcellularLocation>
</comment>
<dbReference type="EMBL" id="JACKWY010000001">
    <property type="protein sequence ID" value="MBB6713320.1"/>
    <property type="molecule type" value="Genomic_DNA"/>
</dbReference>
<feature type="signal peptide" evidence="5">
    <location>
        <begin position="1"/>
        <end position="25"/>
    </location>
</feature>
<evidence type="ECO:0000313" key="8">
    <source>
        <dbReference type="EMBL" id="MBB6713320.1"/>
    </source>
</evidence>
<dbReference type="Proteomes" id="UP000585258">
    <property type="component" value="Unassembled WGS sequence"/>
</dbReference>
<evidence type="ECO:0000259" key="7">
    <source>
        <dbReference type="SMART" id="SM00079"/>
    </source>
</evidence>
<evidence type="ECO:0000256" key="5">
    <source>
        <dbReference type="SAM" id="SignalP"/>
    </source>
</evidence>
<dbReference type="SMART" id="SM00062">
    <property type="entry name" value="PBPb"/>
    <property type="match status" value="1"/>
</dbReference>
<dbReference type="PANTHER" id="PTHR35936:SF38">
    <property type="entry name" value="GLUTAMINE-BINDING PERIPLASMIC PROTEIN"/>
    <property type="match status" value="1"/>
</dbReference>
<dbReference type="AlphaFoldDB" id="A0A1H0Q3N0"/>
<dbReference type="STRING" id="94869.SAMN04488529_102192"/>
<evidence type="ECO:0000313" key="11">
    <source>
        <dbReference type="Proteomes" id="UP000585258"/>
    </source>
</evidence>
<evidence type="ECO:0000256" key="4">
    <source>
        <dbReference type="RuleBase" id="RU003744"/>
    </source>
</evidence>
<dbReference type="SMART" id="SM00079">
    <property type="entry name" value="PBPe"/>
    <property type="match status" value="1"/>
</dbReference>
<keyword evidence="10" id="KW-1185">Reference proteome</keyword>
<evidence type="ECO:0000313" key="10">
    <source>
        <dbReference type="Proteomes" id="UP000198597"/>
    </source>
</evidence>
<name>A0A1H0Q3N0_9CLOT</name>
<dbReference type="InterPro" id="IPR018313">
    <property type="entry name" value="SBP_3_CS"/>
</dbReference>
<evidence type="ECO:0000256" key="3">
    <source>
        <dbReference type="ARBA" id="ARBA00022729"/>
    </source>
</evidence>
<evidence type="ECO:0000256" key="2">
    <source>
        <dbReference type="ARBA" id="ARBA00010333"/>
    </source>
</evidence>
<accession>A0A1H0Q3N0</accession>
<organism evidence="9 10">
    <name type="scientific">Clostridium gasigenes</name>
    <dbReference type="NCBI Taxonomy" id="94869"/>
    <lineage>
        <taxon>Bacteria</taxon>
        <taxon>Bacillati</taxon>
        <taxon>Bacillota</taxon>
        <taxon>Clostridia</taxon>
        <taxon>Eubacteriales</taxon>
        <taxon>Clostridiaceae</taxon>
        <taxon>Clostridium</taxon>
    </lineage>
</organism>
<dbReference type="InterPro" id="IPR001638">
    <property type="entry name" value="Solute-binding_3/MltF_N"/>
</dbReference>
<gene>
    <name evidence="8" type="ORF">H7E68_01065</name>
    <name evidence="9" type="ORF">SAMN04488529_102192</name>
</gene>
<keyword evidence="3 5" id="KW-0732">Signal</keyword>
<dbReference type="GO" id="GO:0015276">
    <property type="term" value="F:ligand-gated monoatomic ion channel activity"/>
    <property type="evidence" value="ECO:0007669"/>
    <property type="project" value="InterPro"/>
</dbReference>